<dbReference type="Proteomes" id="UP000284835">
    <property type="component" value="Unassembled WGS sequence"/>
</dbReference>
<name>A0A396FBP5_9FIRM</name>
<reference evidence="3" key="5">
    <citation type="journal article" date="2020" name="Cell Host Microbe">
        <title>Functional and Genomic Variation between Human-Derived Isolates of Lachnospiraceae Reveals Inter- and Intra-Species Diversity.</title>
        <authorList>
            <person name="Sorbara M.T."/>
            <person name="Littmann E.R."/>
            <person name="Fontana E."/>
            <person name="Moody T.U."/>
            <person name="Kohout C.E."/>
            <person name="Gjonbalaj M."/>
            <person name="Eaton V."/>
            <person name="Seok R."/>
            <person name="Leiner I.M."/>
            <person name="Pamer E.G."/>
        </authorList>
    </citation>
    <scope>NUCLEOTIDE SEQUENCE</scope>
    <source>
        <strain evidence="3">MSK.17.79</strain>
    </source>
</reference>
<evidence type="ECO:0000313" key="14">
    <source>
        <dbReference type="Proteomes" id="UP000286181"/>
    </source>
</evidence>
<dbReference type="Proteomes" id="UP000286341">
    <property type="component" value="Unassembled WGS sequence"/>
</dbReference>
<dbReference type="Proteomes" id="UP000286181">
    <property type="component" value="Unassembled WGS sequence"/>
</dbReference>
<gene>
    <name evidence="9" type="ORF">DW001_15440</name>
    <name evidence="8" type="ORF">DW038_05745</name>
    <name evidence="7" type="ORF">DW703_10485</name>
    <name evidence="6" type="ORF">DW775_14780</name>
    <name evidence="5" type="ORF">DW912_02925</name>
    <name evidence="4" type="ORF">DW948_14035</name>
    <name evidence="10" type="ORF">FYL37_03765</name>
    <name evidence="3" type="ORF">G4319_09240</name>
    <name evidence="2" type="ORF">GKE07_10940</name>
</gene>
<dbReference type="EMBL" id="VSTG01000003">
    <property type="protein sequence ID" value="TYL59353.1"/>
    <property type="molecule type" value="Genomic_DNA"/>
</dbReference>
<comment type="caution">
    <text evidence="9">The sequence shown here is derived from an EMBL/GenBank/DDBJ whole genome shotgun (WGS) entry which is preliminary data.</text>
</comment>
<evidence type="ECO:0000313" key="16">
    <source>
        <dbReference type="Proteomes" id="UP000286341"/>
    </source>
</evidence>
<feature type="signal peptide" evidence="1">
    <location>
        <begin position="1"/>
        <end position="23"/>
    </location>
</feature>
<reference evidence="10 17" key="4">
    <citation type="submission" date="2019-09" db="EMBL/GenBank/DDBJ databases">
        <title>Strain-level analysis of Eubacterium rectale using genomes from metagenomes.</title>
        <authorList>
            <person name="Karcher N."/>
            <person name="Segata N."/>
        </authorList>
    </citation>
    <scope>NUCLEOTIDE SEQUENCE [LARGE SCALE GENOMIC DNA]</scope>
    <source>
        <strain evidence="10 17">L2-21</strain>
    </source>
</reference>
<dbReference type="Proteomes" id="UP000283501">
    <property type="component" value="Unassembled WGS sequence"/>
</dbReference>
<sequence>MKNLLKKLSCMVLIVGVVIGCCACSTNSSKAYTFKVDTGDQVKVELNTADGYDITSDLPFVISKDNKTLSQGTFITADDYDSYVSVVNDTDTATVIDKGDNETYEYIMWNNNDEEYDYAIHLKDSKTGILIGNNVSEKSAKECFSRLTFSIVK</sequence>
<feature type="chain" id="PRO_5042705493" description="DUF4367 domain-containing protein" evidence="1">
    <location>
        <begin position="24"/>
        <end position="153"/>
    </location>
</feature>
<evidence type="ECO:0000313" key="13">
    <source>
        <dbReference type="Proteomes" id="UP000284835"/>
    </source>
</evidence>
<evidence type="ECO:0000313" key="6">
    <source>
        <dbReference type="EMBL" id="RHD90569.1"/>
    </source>
</evidence>
<evidence type="ECO:0000313" key="15">
    <source>
        <dbReference type="Proteomes" id="UP000286220"/>
    </source>
</evidence>
<dbReference type="EMBL" id="QROF01000004">
    <property type="protein sequence ID" value="RHL05432.1"/>
    <property type="molecule type" value="Genomic_DNA"/>
</dbReference>
<evidence type="ECO:0000313" key="5">
    <source>
        <dbReference type="EMBL" id="RHA93990.1"/>
    </source>
</evidence>
<dbReference type="EMBL" id="QSKY01000015">
    <property type="protein sequence ID" value="RHF02802.1"/>
    <property type="molecule type" value="Genomic_DNA"/>
</dbReference>
<evidence type="ECO:0000313" key="2">
    <source>
        <dbReference type="EMBL" id="MSC60702.1"/>
    </source>
</evidence>
<evidence type="ECO:0000313" key="9">
    <source>
        <dbReference type="EMBL" id="RHL75599.1"/>
    </source>
</evidence>
<dbReference type="EMBL" id="QSFB01000029">
    <property type="protein sequence ID" value="RHA09577.1"/>
    <property type="molecule type" value="Genomic_DNA"/>
</dbReference>
<reference evidence="2 18" key="2">
    <citation type="journal article" date="2019" name="Nat. Med.">
        <title>A library of human gut bacterial isolates paired with longitudinal multiomics data enables mechanistic microbiome research.</title>
        <authorList>
            <person name="Poyet M."/>
            <person name="Groussin M."/>
            <person name="Gibbons S.M."/>
            <person name="Avila-Pacheco J."/>
            <person name="Jiang X."/>
            <person name="Kearney S.M."/>
            <person name="Perrotta A.R."/>
            <person name="Berdy B."/>
            <person name="Zhao S."/>
            <person name="Lieberman T.D."/>
            <person name="Swanson P.K."/>
            <person name="Smith M."/>
            <person name="Roesemann S."/>
            <person name="Alexander J.E."/>
            <person name="Rich S.A."/>
            <person name="Livny J."/>
            <person name="Vlamakis H."/>
            <person name="Clish C."/>
            <person name="Bullock K."/>
            <person name="Deik A."/>
            <person name="Scott J."/>
            <person name="Pierce K.A."/>
            <person name="Xavier R.J."/>
            <person name="Alm E.J."/>
        </authorList>
    </citation>
    <scope>NUCLEOTIDE SEQUENCE [LARGE SCALE GENOMIC DNA]</scope>
    <source>
        <strain evidence="2 18">BIOML-A11</strain>
    </source>
</reference>
<dbReference type="Proteomes" id="UP000324325">
    <property type="component" value="Unassembled WGS sequence"/>
</dbReference>
<evidence type="ECO:0000256" key="1">
    <source>
        <dbReference type="SAM" id="SignalP"/>
    </source>
</evidence>
<dbReference type="EMBL" id="WKQP01000016">
    <property type="protein sequence ID" value="MSC60702.1"/>
    <property type="molecule type" value="Genomic_DNA"/>
</dbReference>
<dbReference type="Proteomes" id="UP001193670">
    <property type="component" value="Unassembled WGS sequence"/>
</dbReference>
<evidence type="ECO:0000313" key="10">
    <source>
        <dbReference type="EMBL" id="TYL59353.1"/>
    </source>
</evidence>
<keyword evidence="1" id="KW-0732">Signal</keyword>
<dbReference type="Proteomes" id="UP000286220">
    <property type="component" value="Unassembled WGS sequence"/>
</dbReference>
<dbReference type="Proteomes" id="UP000266698">
    <property type="component" value="Unassembled WGS sequence"/>
</dbReference>
<evidence type="ECO:0000313" key="7">
    <source>
        <dbReference type="EMBL" id="RHF02802.1"/>
    </source>
</evidence>
<evidence type="ECO:0000313" key="4">
    <source>
        <dbReference type="EMBL" id="RHA09577.1"/>
    </source>
</evidence>
<evidence type="ECO:0000313" key="12">
    <source>
        <dbReference type="Proteomes" id="UP000283501"/>
    </source>
</evidence>
<dbReference type="PROSITE" id="PS51257">
    <property type="entry name" value="PROKAR_LIPOPROTEIN"/>
    <property type="match status" value="1"/>
</dbReference>
<proteinExistence type="predicted"/>
<dbReference type="Proteomes" id="UP000479563">
    <property type="component" value="Unassembled WGS sequence"/>
</dbReference>
<dbReference type="EMBL" id="QSJS01000031">
    <property type="protein sequence ID" value="RHD90569.1"/>
    <property type="molecule type" value="Genomic_DNA"/>
</dbReference>
<protein>
    <recommendedName>
        <fullName evidence="19">DUF4367 domain-containing protein</fullName>
    </recommendedName>
</protein>
<reference evidence="3" key="6">
    <citation type="submission" date="2020-02" db="EMBL/GenBank/DDBJ databases">
        <authorList>
            <person name="Littmann E."/>
            <person name="Sorbara M."/>
        </authorList>
    </citation>
    <scope>NUCLEOTIDE SEQUENCE</scope>
    <source>
        <strain evidence="3">MSK.17.79</strain>
    </source>
</reference>
<dbReference type="EMBL" id="QRPB01000027">
    <property type="protein sequence ID" value="RHL75599.1"/>
    <property type="molecule type" value="Genomic_DNA"/>
</dbReference>
<reference evidence="11 12" key="1">
    <citation type="submission" date="2018-08" db="EMBL/GenBank/DDBJ databases">
        <title>A genome reference for cultivated species of the human gut microbiota.</title>
        <authorList>
            <person name="Zou Y."/>
            <person name="Xue W."/>
            <person name="Luo G."/>
        </authorList>
    </citation>
    <scope>NUCLEOTIDE SEQUENCE [LARGE SCALE GENOMIC DNA]</scope>
    <source>
        <strain evidence="9 11">AF36-2BH</strain>
        <strain evidence="8 14">AF39-14AC</strain>
        <strain evidence="7 12">AM26-2LB</strain>
        <strain evidence="6 13">AM30-13AC</strain>
        <strain evidence="5 15">AM42-17AT</strain>
        <strain evidence="4 16">AM44-1AT</strain>
    </source>
</reference>
<dbReference type="RefSeq" id="WP_118084470.1">
    <property type="nucleotide sequence ID" value="NZ_DAWDCN010000041.1"/>
</dbReference>
<evidence type="ECO:0000313" key="11">
    <source>
        <dbReference type="Proteomes" id="UP000266698"/>
    </source>
</evidence>
<evidence type="ECO:0000313" key="17">
    <source>
        <dbReference type="Proteomes" id="UP000324325"/>
    </source>
</evidence>
<evidence type="ECO:0008006" key="19">
    <source>
        <dbReference type="Google" id="ProtNLM"/>
    </source>
</evidence>
<evidence type="ECO:0000313" key="3">
    <source>
        <dbReference type="EMBL" id="NSC27523.1"/>
    </source>
</evidence>
<dbReference type="AlphaFoldDB" id="A0A396FBP5"/>
<organism evidence="9 11">
    <name type="scientific">Agathobacter rectalis</name>
    <dbReference type="NCBI Taxonomy" id="39491"/>
    <lineage>
        <taxon>Bacteria</taxon>
        <taxon>Bacillati</taxon>
        <taxon>Bacillota</taxon>
        <taxon>Clostridia</taxon>
        <taxon>Lachnospirales</taxon>
        <taxon>Lachnospiraceae</taxon>
        <taxon>Agathobacter</taxon>
    </lineage>
</organism>
<evidence type="ECO:0000313" key="18">
    <source>
        <dbReference type="Proteomes" id="UP000479563"/>
    </source>
</evidence>
<accession>A0A396FBP5</accession>
<evidence type="ECO:0000313" key="8">
    <source>
        <dbReference type="EMBL" id="RHL05432.1"/>
    </source>
</evidence>
<dbReference type="EMBL" id="JAAILW010000015">
    <property type="protein sequence ID" value="NSC27523.1"/>
    <property type="molecule type" value="Genomic_DNA"/>
</dbReference>
<reference evidence="10 17" key="3">
    <citation type="submission" date="2019-08" db="EMBL/GenBank/DDBJ databases">
        <authorList>
            <person name="Duncan S."/>
            <person name="Walker A."/>
        </authorList>
    </citation>
    <scope>NUCLEOTIDE SEQUENCE [LARGE SCALE GENOMIC DNA]</scope>
    <source>
        <strain evidence="10 17">L2-21</strain>
    </source>
</reference>
<dbReference type="EMBL" id="QSFZ01000002">
    <property type="protein sequence ID" value="RHA93990.1"/>
    <property type="molecule type" value="Genomic_DNA"/>
</dbReference>